<protein>
    <submittedName>
        <fullName evidence="2">Uncharacterized protein</fullName>
    </submittedName>
</protein>
<evidence type="ECO:0000313" key="3">
    <source>
        <dbReference type="Proteomes" id="UP000834106"/>
    </source>
</evidence>
<sequence>MEVLVFIRRTKIYEWNPMVFDNNSLQKMTVTRRSLTASLLRSKLQLIKNGLRRSEANGSEDSDDENRGTRKIIDSGGEDGEASELDGGWDSEDTRSVNHGNDSGDSEEAFDRFAASKMERE</sequence>
<dbReference type="Proteomes" id="UP000834106">
    <property type="component" value="Chromosome 1"/>
</dbReference>
<reference evidence="2" key="1">
    <citation type="submission" date="2023-05" db="EMBL/GenBank/DDBJ databases">
        <authorList>
            <person name="Huff M."/>
        </authorList>
    </citation>
    <scope>NUCLEOTIDE SEQUENCE</scope>
</reference>
<keyword evidence="3" id="KW-1185">Reference proteome</keyword>
<dbReference type="AlphaFoldDB" id="A0AAD1YKI3"/>
<proteinExistence type="predicted"/>
<evidence type="ECO:0000313" key="2">
    <source>
        <dbReference type="EMBL" id="CAI9752618.1"/>
    </source>
</evidence>
<evidence type="ECO:0000256" key="1">
    <source>
        <dbReference type="SAM" id="MobiDB-lite"/>
    </source>
</evidence>
<gene>
    <name evidence="2" type="ORF">FPE_LOCUS49</name>
</gene>
<name>A0AAD1YKI3_9LAMI</name>
<organism evidence="2 3">
    <name type="scientific">Fraxinus pennsylvanica</name>
    <dbReference type="NCBI Taxonomy" id="56036"/>
    <lineage>
        <taxon>Eukaryota</taxon>
        <taxon>Viridiplantae</taxon>
        <taxon>Streptophyta</taxon>
        <taxon>Embryophyta</taxon>
        <taxon>Tracheophyta</taxon>
        <taxon>Spermatophyta</taxon>
        <taxon>Magnoliopsida</taxon>
        <taxon>eudicotyledons</taxon>
        <taxon>Gunneridae</taxon>
        <taxon>Pentapetalae</taxon>
        <taxon>asterids</taxon>
        <taxon>lamiids</taxon>
        <taxon>Lamiales</taxon>
        <taxon>Oleaceae</taxon>
        <taxon>Oleeae</taxon>
        <taxon>Fraxinus</taxon>
    </lineage>
</organism>
<dbReference type="EMBL" id="OU503036">
    <property type="protein sequence ID" value="CAI9752618.1"/>
    <property type="molecule type" value="Genomic_DNA"/>
</dbReference>
<accession>A0AAD1YKI3</accession>
<feature type="region of interest" description="Disordered" evidence="1">
    <location>
        <begin position="50"/>
        <end position="121"/>
    </location>
</feature>
<feature type="compositionally biased region" description="Acidic residues" evidence="1">
    <location>
        <begin position="76"/>
        <end position="91"/>
    </location>
</feature>